<evidence type="ECO:0000313" key="2">
    <source>
        <dbReference type="Proteomes" id="UP000221837"/>
    </source>
</evidence>
<organism evidence="1 2">
    <name type="scientific">Serratia phage BF</name>
    <dbReference type="NCBI Taxonomy" id="1962671"/>
    <lineage>
        <taxon>Viruses</taxon>
        <taxon>Duplodnaviria</taxon>
        <taxon>Heunggongvirae</taxon>
        <taxon>Uroviricota</taxon>
        <taxon>Caudoviricetes</taxon>
        <taxon>Eneladusvirus</taxon>
        <taxon>Eneladusvirus BF</taxon>
    </lineage>
</organism>
<protein>
    <submittedName>
        <fullName evidence="1">Structural protein</fullName>
    </submittedName>
</protein>
<proteinExistence type="predicted"/>
<evidence type="ECO:0000313" key="1">
    <source>
        <dbReference type="EMBL" id="AQW88849.1"/>
    </source>
</evidence>
<dbReference type="OrthoDB" id="2512at10239"/>
<dbReference type="Proteomes" id="UP000221837">
    <property type="component" value="Genome"/>
</dbReference>
<sequence length="1009" mass="112403">MANFEPKWDLRADTNSIKEGQTTYFRLRISKSQTTSPNNEYVLQDDQYLEFTFNIVGAGETLEERDFNVSIGESTSSLVPIGEAGTGTPHIQGKHVVKLSRKDFQLSSSVTFIDAFFFKIECPEDGIWDGPESLTFNIDSINEITLLDGQIANTMPSGVLGTSTQVLNYNTAGEIWLTPNLTTHGDNLYTIGGIGYGAESRLFIQAFGQSRTINGVTNVFMPSYEVQDITMSDIPSEHITGSGTILVPDESALPSIPEYPITLGTTRNQINSFYMKNVANLMSGAGCIIQGTTLTDHNNELYYSYGIRVYANTGFKLMCPAEAESIYVSNVNAVNAGGINSSLSELTEYGILDTNKIGRCDIYGNVKHEPQTIVLPPSTTGGQMVIYIRVKVSNTICPPWISFNVISFNSPILKSSNTLDNRIYINTNSTALNSVELDNILHAAVAGSGWTTSYNANNTKNQVPNTIEPVVIRKLEENSIMIRDEIGNMVQSGLKFNANGQFVQTFIYDSEPVDAYFRATILSIKDFYNTDTDAYYVGKRFRAYNVWVCPADVTNFSTKPKPGHLYQLKDTKVYPYVVKDTVVEGITKILFEEDKWYDLGLYNESLGANIIGSERMFRIVVNDDTGTDISFETDSNLGEIHVGEYFGHTVYPKIVATGSELITYTINASTSPNDITKYGIDLTADGFIVGEAYALSTDFSANDDIPLQFDVVATGKNGKSLTQRFKIRIIRGLGQNFLHADICPSLSLERAWFRMISTTSFSRANYYRASDPRYGVKKVPRILMKENFVDPNKNWEGIKQTVLNIRNGIVDTAHGAPTPDGSFRLVLGNYKLRSALDNQGNVLYDVLYRELHSEGTQVSLSLNPLKYTDYSTSLISEIYGLRQNVYNIVGEDTVNLLTDPTDLNNRGIVVDPINGLSVEMLDTVPRYMNHPYVEDNIKPMYFPCIPVAYLQPGQGEVFFNTLIQNNEHGTLLNTEFEVSGVEFSYFVQDNERYVPETFMASLRVPNLFQ</sequence>
<reference evidence="1" key="1">
    <citation type="submission" date="2017-02" db="EMBL/GenBank/DDBJ databases">
        <title>Genome sequence of Serratia marcescens phage BF.</title>
        <authorList>
            <person name="Casey E."/>
            <person name="Fitzgerald B."/>
            <person name="Mahony J."/>
            <person name="Lugli G."/>
            <person name="Ventura M."/>
            <person name="van Sinderen D."/>
        </authorList>
    </citation>
    <scope>NUCLEOTIDE SEQUENCE [LARGE SCALE GENOMIC DNA]</scope>
</reference>
<name>A0A1S6UBP9_9CAUD</name>
<keyword evidence="2" id="KW-1185">Reference proteome</keyword>
<gene>
    <name evidence="1" type="ORF">BF_0324</name>
</gene>
<accession>A0A1S6UBP9</accession>
<dbReference type="EMBL" id="KY630187">
    <property type="protein sequence ID" value="AQW88849.1"/>
    <property type="molecule type" value="Genomic_DNA"/>
</dbReference>